<gene>
    <name evidence="5" type="ORF">PAC_18840</name>
</gene>
<dbReference type="PANTHER" id="PTHR44942">
    <property type="entry name" value="METHYLTRANSF_11 DOMAIN-CONTAINING PROTEIN"/>
    <property type="match status" value="1"/>
</dbReference>
<dbReference type="EMBL" id="FJOG01000062">
    <property type="protein sequence ID" value="CZR68939.1"/>
    <property type="molecule type" value="Genomic_DNA"/>
</dbReference>
<dbReference type="SUPFAM" id="SSF53335">
    <property type="entry name" value="S-adenosyl-L-methionine-dependent methyltransferases"/>
    <property type="match status" value="1"/>
</dbReference>
<dbReference type="CDD" id="cd02440">
    <property type="entry name" value="AdoMet_MTases"/>
    <property type="match status" value="1"/>
</dbReference>
<reference evidence="5 6" key="1">
    <citation type="submission" date="2016-03" db="EMBL/GenBank/DDBJ databases">
        <authorList>
            <person name="Ploux O."/>
        </authorList>
    </citation>
    <scope>NUCLEOTIDE SEQUENCE [LARGE SCALE GENOMIC DNA]</scope>
    <source>
        <strain evidence="5 6">UAMH 11012</strain>
    </source>
</reference>
<dbReference type="GO" id="GO:0008757">
    <property type="term" value="F:S-adenosylmethionine-dependent methyltransferase activity"/>
    <property type="evidence" value="ECO:0007669"/>
    <property type="project" value="InterPro"/>
</dbReference>
<keyword evidence="6" id="KW-1185">Reference proteome</keyword>
<name>A0A1L7XVB3_9HELO</name>
<dbReference type="Proteomes" id="UP000184330">
    <property type="component" value="Unassembled WGS sequence"/>
</dbReference>
<dbReference type="AlphaFoldDB" id="A0A1L7XVB3"/>
<dbReference type="Pfam" id="PF08241">
    <property type="entry name" value="Methyltransf_11"/>
    <property type="match status" value="1"/>
</dbReference>
<dbReference type="InterPro" id="IPR029063">
    <property type="entry name" value="SAM-dependent_MTases_sf"/>
</dbReference>
<protein>
    <recommendedName>
        <fullName evidence="4">Methyltransferase type 11 domain-containing protein</fullName>
    </recommendedName>
</protein>
<comment type="similarity">
    <text evidence="1">Belongs to the methyltransferase superfamily.</text>
</comment>
<dbReference type="InterPro" id="IPR013216">
    <property type="entry name" value="Methyltransf_11"/>
</dbReference>
<dbReference type="GO" id="GO:0032259">
    <property type="term" value="P:methylation"/>
    <property type="evidence" value="ECO:0007669"/>
    <property type="project" value="UniProtKB-KW"/>
</dbReference>
<evidence type="ECO:0000256" key="2">
    <source>
        <dbReference type="ARBA" id="ARBA00022603"/>
    </source>
</evidence>
<dbReference type="InterPro" id="IPR051052">
    <property type="entry name" value="Diverse_substrate_MTase"/>
</dbReference>
<proteinExistence type="inferred from homology"/>
<evidence type="ECO:0000256" key="3">
    <source>
        <dbReference type="ARBA" id="ARBA00022679"/>
    </source>
</evidence>
<dbReference type="OrthoDB" id="10027013at2759"/>
<accession>A0A1L7XVB3</accession>
<dbReference type="STRING" id="576137.A0A1L7XVB3"/>
<dbReference type="PANTHER" id="PTHR44942:SF4">
    <property type="entry name" value="METHYLTRANSFERASE TYPE 11 DOMAIN-CONTAINING PROTEIN"/>
    <property type="match status" value="1"/>
</dbReference>
<evidence type="ECO:0000256" key="1">
    <source>
        <dbReference type="ARBA" id="ARBA00008361"/>
    </source>
</evidence>
<keyword evidence="2" id="KW-0489">Methyltransferase</keyword>
<keyword evidence="3" id="KW-0808">Transferase</keyword>
<organism evidence="5 6">
    <name type="scientific">Phialocephala subalpina</name>
    <dbReference type="NCBI Taxonomy" id="576137"/>
    <lineage>
        <taxon>Eukaryota</taxon>
        <taxon>Fungi</taxon>
        <taxon>Dikarya</taxon>
        <taxon>Ascomycota</taxon>
        <taxon>Pezizomycotina</taxon>
        <taxon>Leotiomycetes</taxon>
        <taxon>Helotiales</taxon>
        <taxon>Mollisiaceae</taxon>
        <taxon>Phialocephala</taxon>
        <taxon>Phialocephala fortinii species complex</taxon>
    </lineage>
</organism>
<evidence type="ECO:0000313" key="5">
    <source>
        <dbReference type="EMBL" id="CZR68939.1"/>
    </source>
</evidence>
<evidence type="ECO:0000259" key="4">
    <source>
        <dbReference type="Pfam" id="PF08241"/>
    </source>
</evidence>
<evidence type="ECO:0000313" key="6">
    <source>
        <dbReference type="Proteomes" id="UP000184330"/>
    </source>
</evidence>
<feature type="domain" description="Methyltransferase type 11" evidence="4">
    <location>
        <begin position="53"/>
        <end position="150"/>
    </location>
</feature>
<sequence length="310" mass="34661">MAPEGKSEKPGFAAPNFSWAEYIKYRPLYPASYYDRIYRYHAQHSNTWDVAHDVGTGPGIVASGLANKFRHVVVSDPNDTYVDIACDRLTNEFGFPKSQFTFLQESAEKSSVQDGTVDLLVIAQAMHWTDIEAAMESFARQVKSGGTVAISFYGRSLIAKNPKALAGLEKVYDVWVAKLHEMGGFPSRASRVTDSGFDVVPFSTKHWEPGVKRIFINTEGKKEPICMSLKNMKPFESKVGKDDVMEAERDDGWTDVKDSEWVKGFFTSVLPNIPEEDVKEFWTEVEDAVGGPDKPVDIVYPAVQLLATRK</sequence>
<dbReference type="Gene3D" id="3.40.50.150">
    <property type="entry name" value="Vaccinia Virus protein VP39"/>
    <property type="match status" value="1"/>
</dbReference>